<feature type="compositionally biased region" description="Polar residues" evidence="1">
    <location>
        <begin position="79"/>
        <end position="96"/>
    </location>
</feature>
<organism evidence="2 3">
    <name type="scientific">Longimycelium tulufanense</name>
    <dbReference type="NCBI Taxonomy" id="907463"/>
    <lineage>
        <taxon>Bacteria</taxon>
        <taxon>Bacillati</taxon>
        <taxon>Actinomycetota</taxon>
        <taxon>Actinomycetes</taxon>
        <taxon>Pseudonocardiales</taxon>
        <taxon>Pseudonocardiaceae</taxon>
        <taxon>Longimycelium</taxon>
    </lineage>
</organism>
<gene>
    <name evidence="2" type="ORF">GCM10012275_09060</name>
</gene>
<name>A0A8J3CAT2_9PSEU</name>
<comment type="caution">
    <text evidence="2">The sequence shown here is derived from an EMBL/GenBank/DDBJ whole genome shotgun (WGS) entry which is preliminary data.</text>
</comment>
<keyword evidence="3" id="KW-1185">Reference proteome</keyword>
<evidence type="ECO:0000313" key="3">
    <source>
        <dbReference type="Proteomes" id="UP000637578"/>
    </source>
</evidence>
<feature type="region of interest" description="Disordered" evidence="1">
    <location>
        <begin position="66"/>
        <end position="96"/>
    </location>
</feature>
<feature type="region of interest" description="Disordered" evidence="1">
    <location>
        <begin position="1"/>
        <end position="21"/>
    </location>
</feature>
<evidence type="ECO:0000313" key="2">
    <source>
        <dbReference type="EMBL" id="GGM40311.1"/>
    </source>
</evidence>
<dbReference type="EMBL" id="BMMK01000002">
    <property type="protein sequence ID" value="GGM40311.1"/>
    <property type="molecule type" value="Genomic_DNA"/>
</dbReference>
<dbReference type="Proteomes" id="UP000637578">
    <property type="component" value="Unassembled WGS sequence"/>
</dbReference>
<protein>
    <submittedName>
        <fullName evidence="2">Uncharacterized protein</fullName>
    </submittedName>
</protein>
<reference evidence="2" key="2">
    <citation type="submission" date="2020-09" db="EMBL/GenBank/DDBJ databases">
        <authorList>
            <person name="Sun Q."/>
            <person name="Zhou Y."/>
        </authorList>
    </citation>
    <scope>NUCLEOTIDE SEQUENCE</scope>
    <source>
        <strain evidence="2">CGMCC 4.5737</strain>
    </source>
</reference>
<accession>A0A8J3CAT2</accession>
<sequence length="111" mass="11567">MQGRRRDGDASDPLAEGPLASELLRGGDSLVATAGGADAPGSVVGNAVVVRSVLAAGGRIGWCRGAARSPERRSHLQESRSQYSGQGFSPGSSTDTEVWYRSEGVWGRHAE</sequence>
<dbReference type="AlphaFoldDB" id="A0A8J3CAT2"/>
<proteinExistence type="predicted"/>
<feature type="compositionally biased region" description="Basic and acidic residues" evidence="1">
    <location>
        <begin position="69"/>
        <end position="78"/>
    </location>
</feature>
<evidence type="ECO:0000256" key="1">
    <source>
        <dbReference type="SAM" id="MobiDB-lite"/>
    </source>
</evidence>
<reference evidence="2" key="1">
    <citation type="journal article" date="2014" name="Int. J. Syst. Evol. Microbiol.">
        <title>Complete genome sequence of Corynebacterium casei LMG S-19264T (=DSM 44701T), isolated from a smear-ripened cheese.</title>
        <authorList>
            <consortium name="US DOE Joint Genome Institute (JGI-PGF)"/>
            <person name="Walter F."/>
            <person name="Albersmeier A."/>
            <person name="Kalinowski J."/>
            <person name="Ruckert C."/>
        </authorList>
    </citation>
    <scope>NUCLEOTIDE SEQUENCE</scope>
    <source>
        <strain evidence="2">CGMCC 4.5737</strain>
    </source>
</reference>